<comment type="similarity">
    <text evidence="8">Belongs to the G-protein coupled receptor 1 family.</text>
</comment>
<name>A0AAV4IAW4_9GAST</name>
<accession>A0AAV4IAW4</accession>
<keyword evidence="13" id="KW-1185">Reference proteome</keyword>
<keyword evidence="4 8" id="KW-0297">G-protein coupled receptor</keyword>
<dbReference type="InterPro" id="IPR000276">
    <property type="entry name" value="GPCR_Rhodpsn"/>
</dbReference>
<keyword evidence="5 10" id="KW-0472">Membrane</keyword>
<proteinExistence type="inferred from homology"/>
<dbReference type="PANTHER" id="PTHR24243">
    <property type="entry name" value="G-PROTEIN COUPLED RECEPTOR"/>
    <property type="match status" value="1"/>
</dbReference>
<keyword evidence="7 8" id="KW-0807">Transducer</keyword>
<feature type="transmembrane region" description="Helical" evidence="10">
    <location>
        <begin position="88"/>
        <end position="108"/>
    </location>
</feature>
<evidence type="ECO:0000256" key="4">
    <source>
        <dbReference type="ARBA" id="ARBA00023040"/>
    </source>
</evidence>
<evidence type="ECO:0000256" key="3">
    <source>
        <dbReference type="ARBA" id="ARBA00022989"/>
    </source>
</evidence>
<sequence length="430" mass="48236">MDKEGSLRYDVENRSDLFSKLILSKENNDAITVDPEKPTAWKAPSLPTYVAAYVTLANILIFLAGTTGNVMVIVVVTRVRDMRSSINLYLVNLSIADLLVLLVCQPTALLEFYAKDRWFLGQALCVTIPVLEHTVLHASILTVVFITFERYLAICRPHSGIRLSSDGEFIFTIICIWLGAGLTSLPFLDMTSLKESTFYDGSPCKVCKTVLSKPWHTYYIVGTTTGFGVLPVIMLACFYVPIICRLRAKHGLSKETGRVSLTHADNTSSKRLQRSAALFSGGYRLRSHRQVIRMLLLIVVFLFLALVPMRVLALWQVLGPPGSTLSLGIEGYYNLIWLCRMLMYTNSAINPLIYSLLSTRFKIAFRLVLRCQSHVLNNVLNNRNQNMMTRRTALRLEVRSAFSTGSVSGHQHYPVSENSRGTTENNVEPL</sequence>
<comment type="caution">
    <text evidence="12">The sequence shown here is derived from an EMBL/GenBank/DDBJ whole genome shotgun (WGS) entry which is preliminary data.</text>
</comment>
<evidence type="ECO:0000313" key="13">
    <source>
        <dbReference type="Proteomes" id="UP000762676"/>
    </source>
</evidence>
<feature type="region of interest" description="Disordered" evidence="9">
    <location>
        <begin position="405"/>
        <end position="430"/>
    </location>
</feature>
<dbReference type="SUPFAM" id="SSF81321">
    <property type="entry name" value="Family A G protein-coupled receptor-like"/>
    <property type="match status" value="1"/>
</dbReference>
<evidence type="ECO:0000256" key="8">
    <source>
        <dbReference type="RuleBase" id="RU000688"/>
    </source>
</evidence>
<evidence type="ECO:0000256" key="10">
    <source>
        <dbReference type="SAM" id="Phobius"/>
    </source>
</evidence>
<reference evidence="12 13" key="1">
    <citation type="journal article" date="2021" name="Elife">
        <title>Chloroplast acquisition without the gene transfer in kleptoplastic sea slugs, Plakobranchus ocellatus.</title>
        <authorList>
            <person name="Maeda T."/>
            <person name="Takahashi S."/>
            <person name="Yoshida T."/>
            <person name="Shimamura S."/>
            <person name="Takaki Y."/>
            <person name="Nagai Y."/>
            <person name="Toyoda A."/>
            <person name="Suzuki Y."/>
            <person name="Arimoto A."/>
            <person name="Ishii H."/>
            <person name="Satoh N."/>
            <person name="Nishiyama T."/>
            <person name="Hasebe M."/>
            <person name="Maruyama T."/>
            <person name="Minagawa J."/>
            <person name="Obokata J."/>
            <person name="Shigenobu S."/>
        </authorList>
    </citation>
    <scope>NUCLEOTIDE SEQUENCE [LARGE SCALE GENOMIC DNA]</scope>
</reference>
<dbReference type="InterPro" id="IPR017452">
    <property type="entry name" value="GPCR_Rhodpsn_7TM"/>
</dbReference>
<dbReference type="PROSITE" id="PS00237">
    <property type="entry name" value="G_PROTEIN_RECEP_F1_1"/>
    <property type="match status" value="1"/>
</dbReference>
<dbReference type="PROSITE" id="PS50262">
    <property type="entry name" value="G_PROTEIN_RECEP_F1_2"/>
    <property type="match status" value="1"/>
</dbReference>
<feature type="transmembrane region" description="Helical" evidence="10">
    <location>
        <begin position="120"/>
        <end position="148"/>
    </location>
</feature>
<keyword evidence="2 8" id="KW-0812">Transmembrane</keyword>
<protein>
    <submittedName>
        <fullName evidence="12">Growth hormone secretagogue receptor type 1-like</fullName>
    </submittedName>
</protein>
<feature type="domain" description="G-protein coupled receptors family 1 profile" evidence="11">
    <location>
        <begin position="68"/>
        <end position="354"/>
    </location>
</feature>
<evidence type="ECO:0000256" key="1">
    <source>
        <dbReference type="ARBA" id="ARBA00004141"/>
    </source>
</evidence>
<dbReference type="PRINTS" id="PR00237">
    <property type="entry name" value="GPCRRHODOPSN"/>
</dbReference>
<feature type="transmembrane region" description="Helical" evidence="10">
    <location>
        <begin position="50"/>
        <end position="76"/>
    </location>
</feature>
<feature type="transmembrane region" description="Helical" evidence="10">
    <location>
        <begin position="218"/>
        <end position="244"/>
    </location>
</feature>
<keyword evidence="6 8" id="KW-0675">Receptor</keyword>
<evidence type="ECO:0000313" key="12">
    <source>
        <dbReference type="EMBL" id="GFS07578.1"/>
    </source>
</evidence>
<evidence type="ECO:0000256" key="7">
    <source>
        <dbReference type="ARBA" id="ARBA00023224"/>
    </source>
</evidence>
<dbReference type="Proteomes" id="UP000762676">
    <property type="component" value="Unassembled WGS sequence"/>
</dbReference>
<comment type="subcellular location">
    <subcellularLocation>
        <location evidence="1">Membrane</location>
        <topology evidence="1">Multi-pass membrane protein</topology>
    </subcellularLocation>
</comment>
<dbReference type="Pfam" id="PF00001">
    <property type="entry name" value="7tm_1"/>
    <property type="match status" value="1"/>
</dbReference>
<organism evidence="12 13">
    <name type="scientific">Elysia marginata</name>
    <dbReference type="NCBI Taxonomy" id="1093978"/>
    <lineage>
        <taxon>Eukaryota</taxon>
        <taxon>Metazoa</taxon>
        <taxon>Spiralia</taxon>
        <taxon>Lophotrochozoa</taxon>
        <taxon>Mollusca</taxon>
        <taxon>Gastropoda</taxon>
        <taxon>Heterobranchia</taxon>
        <taxon>Euthyneura</taxon>
        <taxon>Panpulmonata</taxon>
        <taxon>Sacoglossa</taxon>
        <taxon>Placobranchoidea</taxon>
        <taxon>Plakobranchidae</taxon>
        <taxon>Elysia</taxon>
    </lineage>
</organism>
<evidence type="ECO:0000256" key="2">
    <source>
        <dbReference type="ARBA" id="ARBA00022692"/>
    </source>
</evidence>
<feature type="transmembrane region" description="Helical" evidence="10">
    <location>
        <begin position="335"/>
        <end position="357"/>
    </location>
</feature>
<dbReference type="GO" id="GO:0005886">
    <property type="term" value="C:plasma membrane"/>
    <property type="evidence" value="ECO:0007669"/>
    <property type="project" value="TreeGrafter"/>
</dbReference>
<evidence type="ECO:0000256" key="5">
    <source>
        <dbReference type="ARBA" id="ARBA00023136"/>
    </source>
</evidence>
<evidence type="ECO:0000259" key="11">
    <source>
        <dbReference type="PROSITE" id="PS50262"/>
    </source>
</evidence>
<dbReference type="Gene3D" id="1.20.1070.10">
    <property type="entry name" value="Rhodopsin 7-helix transmembrane proteins"/>
    <property type="match status" value="1"/>
</dbReference>
<dbReference type="GO" id="GO:0004930">
    <property type="term" value="F:G protein-coupled receptor activity"/>
    <property type="evidence" value="ECO:0007669"/>
    <property type="project" value="UniProtKB-KW"/>
</dbReference>
<gene>
    <name evidence="12" type="ORF">ElyMa_002992700</name>
</gene>
<evidence type="ECO:0000256" key="9">
    <source>
        <dbReference type="SAM" id="MobiDB-lite"/>
    </source>
</evidence>
<keyword evidence="3 10" id="KW-1133">Transmembrane helix</keyword>
<feature type="transmembrane region" description="Helical" evidence="10">
    <location>
        <begin position="294"/>
        <end position="315"/>
    </location>
</feature>
<dbReference type="PANTHER" id="PTHR24243:SF233">
    <property type="entry name" value="THYROTROPIN-RELEASING HORMONE RECEPTOR"/>
    <property type="match status" value="1"/>
</dbReference>
<evidence type="ECO:0000256" key="6">
    <source>
        <dbReference type="ARBA" id="ARBA00023170"/>
    </source>
</evidence>
<feature type="transmembrane region" description="Helical" evidence="10">
    <location>
        <begin position="169"/>
        <end position="188"/>
    </location>
</feature>
<dbReference type="EMBL" id="BMAT01006172">
    <property type="protein sequence ID" value="GFS07578.1"/>
    <property type="molecule type" value="Genomic_DNA"/>
</dbReference>
<feature type="compositionally biased region" description="Polar residues" evidence="9">
    <location>
        <begin position="416"/>
        <end position="430"/>
    </location>
</feature>
<dbReference type="AlphaFoldDB" id="A0AAV4IAW4"/>